<dbReference type="AlphaFoldDB" id="A0A1C3HKR1"/>
<reference evidence="1" key="1">
    <citation type="submission" date="2016-05" db="EMBL/GenBank/DDBJ databases">
        <authorList>
            <person name="Cock P.J.A."/>
            <person name="Cock P.J.A."/>
        </authorList>
    </citation>
    <scope>NUCLEOTIDE SEQUENCE</scope>
    <source>
        <strain evidence="1">PWN146_assembly</strain>
    </source>
</reference>
<name>A0A1C3HKR1_SERMA</name>
<evidence type="ECO:0000313" key="1">
    <source>
        <dbReference type="EMBL" id="SAY45634.1"/>
    </source>
</evidence>
<protein>
    <submittedName>
        <fullName evidence="1">Uncharacterized protein</fullName>
    </submittedName>
</protein>
<organism evidence="1">
    <name type="scientific">Serratia marcescens</name>
    <dbReference type="NCBI Taxonomy" id="615"/>
    <lineage>
        <taxon>Bacteria</taxon>
        <taxon>Pseudomonadati</taxon>
        <taxon>Pseudomonadota</taxon>
        <taxon>Gammaproteobacteria</taxon>
        <taxon>Enterobacterales</taxon>
        <taxon>Yersiniaceae</taxon>
        <taxon>Serratia</taxon>
    </lineage>
</organism>
<gene>
    <name evidence="1" type="ORF">PWN146_04370</name>
</gene>
<sequence length="91" mass="10021">MKQAYSILINDLLQQYHFKTENMRAATAVAEEVRQFSQNDYAFRLSVGLEGLLSTAQAAGDLESAADLEALVYRCSAGDVPQPFCVDRFAA</sequence>
<proteinExistence type="predicted"/>
<dbReference type="EMBL" id="LT575490">
    <property type="protein sequence ID" value="SAY45634.1"/>
    <property type="molecule type" value="Genomic_DNA"/>
</dbReference>
<accession>A0A1C3HKR1</accession>